<dbReference type="PANTHER" id="PTHR10683:SF31">
    <property type="entry name" value="TRANSALDOLASE"/>
    <property type="match status" value="1"/>
</dbReference>
<evidence type="ECO:0000256" key="9">
    <source>
        <dbReference type="SAM" id="MobiDB-lite"/>
    </source>
</evidence>
<evidence type="ECO:0000256" key="5">
    <source>
        <dbReference type="ARBA" id="ARBA00022490"/>
    </source>
</evidence>
<feature type="compositionally biased region" description="Polar residues" evidence="9">
    <location>
        <begin position="34"/>
        <end position="45"/>
    </location>
</feature>
<dbReference type="UniPathway" id="UPA00115"/>
<organism evidence="10 11">
    <name type="scientific">Marchantia polymorpha</name>
    <name type="common">Common liverwort</name>
    <name type="synonym">Marchantia aquatica</name>
    <dbReference type="NCBI Taxonomy" id="3197"/>
    <lineage>
        <taxon>Eukaryota</taxon>
        <taxon>Viridiplantae</taxon>
        <taxon>Streptophyta</taxon>
        <taxon>Embryophyta</taxon>
        <taxon>Marchantiophyta</taxon>
        <taxon>Marchantiopsida</taxon>
        <taxon>Marchantiidae</taxon>
        <taxon>Marchantiales</taxon>
        <taxon>Marchantiaceae</taxon>
        <taxon>Marchantia</taxon>
    </lineage>
</organism>
<dbReference type="InterPro" id="IPR001585">
    <property type="entry name" value="TAL/FSA"/>
</dbReference>
<keyword evidence="5" id="KW-0963">Cytoplasm</keyword>
<dbReference type="GO" id="GO:0005737">
    <property type="term" value="C:cytoplasm"/>
    <property type="evidence" value="ECO:0007669"/>
    <property type="project" value="UniProtKB-SubCell"/>
</dbReference>
<evidence type="ECO:0000256" key="6">
    <source>
        <dbReference type="ARBA" id="ARBA00022679"/>
    </source>
</evidence>
<dbReference type="OrthoDB" id="2015515at2759"/>
<feature type="compositionally biased region" description="Basic and acidic residues" evidence="9">
    <location>
        <begin position="122"/>
        <end position="146"/>
    </location>
</feature>
<keyword evidence="6" id="KW-0808">Transferase</keyword>
<comment type="similarity">
    <text evidence="4">Belongs to the transaldolase family. Type 2 subfamily.</text>
</comment>
<keyword evidence="7" id="KW-0570">Pentose shunt</keyword>
<evidence type="ECO:0000256" key="3">
    <source>
        <dbReference type="ARBA" id="ARBA00004959"/>
    </source>
</evidence>
<dbReference type="PANTHER" id="PTHR10683">
    <property type="entry name" value="TRANSALDOLASE"/>
    <property type="match status" value="1"/>
</dbReference>
<dbReference type="EMBL" id="KZ772857">
    <property type="protein sequence ID" value="PTQ27628.1"/>
    <property type="molecule type" value="Genomic_DNA"/>
</dbReference>
<comment type="function">
    <text evidence="1">Transaldolase is important for the balance of metabolites in the pentose-phosphate pathway.</text>
</comment>
<protein>
    <recommendedName>
        <fullName evidence="12">Transaldolase</fullName>
    </recommendedName>
</protein>
<keyword evidence="8" id="KW-0704">Schiff base</keyword>
<dbReference type="SUPFAM" id="SSF51569">
    <property type="entry name" value="Aldolase"/>
    <property type="match status" value="1"/>
</dbReference>
<dbReference type="Gramene" id="Mp5g06510.1">
    <property type="protein sequence ID" value="Mp5g06510.1.cds1"/>
    <property type="gene ID" value="Mp5g06510"/>
</dbReference>
<evidence type="ECO:0000313" key="10">
    <source>
        <dbReference type="EMBL" id="PTQ27628.1"/>
    </source>
</evidence>
<dbReference type="HAMAP" id="MF_00493">
    <property type="entry name" value="Transaldolase_2"/>
    <property type="match status" value="1"/>
</dbReference>
<gene>
    <name evidence="10" type="ORF">MARPO_0189s0003</name>
</gene>
<evidence type="ECO:0000256" key="2">
    <source>
        <dbReference type="ARBA" id="ARBA00004496"/>
    </source>
</evidence>
<evidence type="ECO:0008006" key="12">
    <source>
        <dbReference type="Google" id="ProtNLM"/>
    </source>
</evidence>
<evidence type="ECO:0000256" key="4">
    <source>
        <dbReference type="ARBA" id="ARBA00008426"/>
    </source>
</evidence>
<dbReference type="GO" id="GO:0005975">
    <property type="term" value="P:carbohydrate metabolic process"/>
    <property type="evidence" value="ECO:0007669"/>
    <property type="project" value="InterPro"/>
</dbReference>
<evidence type="ECO:0000313" key="11">
    <source>
        <dbReference type="Proteomes" id="UP000244005"/>
    </source>
</evidence>
<dbReference type="GO" id="GO:0004801">
    <property type="term" value="F:transaldolase activity"/>
    <property type="evidence" value="ECO:0007669"/>
    <property type="project" value="InterPro"/>
</dbReference>
<evidence type="ECO:0000256" key="1">
    <source>
        <dbReference type="ARBA" id="ARBA00003518"/>
    </source>
</evidence>
<feature type="region of interest" description="Disordered" evidence="9">
    <location>
        <begin position="30"/>
        <end position="146"/>
    </location>
</feature>
<proteinExistence type="inferred from homology"/>
<dbReference type="AlphaFoldDB" id="A0A2R6W1B2"/>
<sequence length="456" mass="50510">MISFQQYHHYHLSLGIATVSVSSSKKPVAASLSTQGNSSLSTTNHAHGGRKEKSGTSRAPVGGGGCCCKNKNSTTTTTTSRQGRRRKSLNLDIRHAATAELRSTFGGMYNEQQQQDRDEDQDQRRERFSPHDTVSEMLDSEVHEETRNPTIVEKAMSFSGAYYDQYRKVMREGCAGVEDAYWELVVADVREACDMLLPIFKESRGDDGYVSVEVAPYLAHDEQQTLDATKWLHRKVQRPNVYIRIPATADGLPAVTEAVATGISVNSTLIFSLRRYEQVAEAFLRGLEAVQAPASADLSHISAAATFFVGSVDSLVARRLDELGSPEALGLRGQAAGALAALALEIWRQKFSGPRWEALARRGARKQRLIFASTNSPSPPSSPQITFPTHIEAREFEHCHVPGGERRIYTRIQELGVCWDDVAQYLEDESIKENQERFESTLTILVKADLEDLFSG</sequence>
<accession>A0A2R6W1B2</accession>
<dbReference type="InterPro" id="IPR013785">
    <property type="entry name" value="Aldolase_TIM"/>
</dbReference>
<dbReference type="InterPro" id="IPR004732">
    <property type="entry name" value="Transaldolase_2"/>
</dbReference>
<name>A0A2R6W1B2_MARPO</name>
<dbReference type="Proteomes" id="UP000244005">
    <property type="component" value="Unassembled WGS sequence"/>
</dbReference>
<comment type="pathway">
    <text evidence="3">Carbohydrate degradation; pentose phosphate pathway.</text>
</comment>
<keyword evidence="11" id="KW-1185">Reference proteome</keyword>
<dbReference type="Gene3D" id="3.20.20.70">
    <property type="entry name" value="Aldolase class I"/>
    <property type="match status" value="1"/>
</dbReference>
<evidence type="ECO:0000256" key="7">
    <source>
        <dbReference type="ARBA" id="ARBA00023126"/>
    </source>
</evidence>
<evidence type="ECO:0000256" key="8">
    <source>
        <dbReference type="ARBA" id="ARBA00023270"/>
    </source>
</evidence>
<comment type="subcellular location">
    <subcellularLocation>
        <location evidence="2">Cytoplasm</location>
    </subcellularLocation>
</comment>
<dbReference type="GO" id="GO:0006098">
    <property type="term" value="P:pentose-phosphate shunt"/>
    <property type="evidence" value="ECO:0007669"/>
    <property type="project" value="UniProtKB-UniPathway"/>
</dbReference>
<dbReference type="Pfam" id="PF00923">
    <property type="entry name" value="TAL_FSA"/>
    <property type="match status" value="1"/>
</dbReference>
<reference evidence="11" key="1">
    <citation type="journal article" date="2017" name="Cell">
        <title>Insights into land plant evolution garnered from the Marchantia polymorpha genome.</title>
        <authorList>
            <person name="Bowman J.L."/>
            <person name="Kohchi T."/>
            <person name="Yamato K.T."/>
            <person name="Jenkins J."/>
            <person name="Shu S."/>
            <person name="Ishizaki K."/>
            <person name="Yamaoka S."/>
            <person name="Nishihama R."/>
            <person name="Nakamura Y."/>
            <person name="Berger F."/>
            <person name="Adam C."/>
            <person name="Aki S.S."/>
            <person name="Althoff F."/>
            <person name="Araki T."/>
            <person name="Arteaga-Vazquez M.A."/>
            <person name="Balasubrmanian S."/>
            <person name="Barry K."/>
            <person name="Bauer D."/>
            <person name="Boehm C.R."/>
            <person name="Briginshaw L."/>
            <person name="Caballero-Perez J."/>
            <person name="Catarino B."/>
            <person name="Chen F."/>
            <person name="Chiyoda S."/>
            <person name="Chovatia M."/>
            <person name="Davies K.M."/>
            <person name="Delmans M."/>
            <person name="Demura T."/>
            <person name="Dierschke T."/>
            <person name="Dolan L."/>
            <person name="Dorantes-Acosta A.E."/>
            <person name="Eklund D.M."/>
            <person name="Florent S.N."/>
            <person name="Flores-Sandoval E."/>
            <person name="Fujiyama A."/>
            <person name="Fukuzawa H."/>
            <person name="Galik B."/>
            <person name="Grimanelli D."/>
            <person name="Grimwood J."/>
            <person name="Grossniklaus U."/>
            <person name="Hamada T."/>
            <person name="Haseloff J."/>
            <person name="Hetherington A.J."/>
            <person name="Higo A."/>
            <person name="Hirakawa Y."/>
            <person name="Hundley H.N."/>
            <person name="Ikeda Y."/>
            <person name="Inoue K."/>
            <person name="Inoue S.I."/>
            <person name="Ishida S."/>
            <person name="Jia Q."/>
            <person name="Kakita M."/>
            <person name="Kanazawa T."/>
            <person name="Kawai Y."/>
            <person name="Kawashima T."/>
            <person name="Kennedy M."/>
            <person name="Kinose K."/>
            <person name="Kinoshita T."/>
            <person name="Kohara Y."/>
            <person name="Koide E."/>
            <person name="Komatsu K."/>
            <person name="Kopischke S."/>
            <person name="Kubo M."/>
            <person name="Kyozuka J."/>
            <person name="Lagercrantz U."/>
            <person name="Lin S.S."/>
            <person name="Lindquist E."/>
            <person name="Lipzen A.M."/>
            <person name="Lu C.W."/>
            <person name="De Luna E."/>
            <person name="Martienssen R.A."/>
            <person name="Minamino N."/>
            <person name="Mizutani M."/>
            <person name="Mizutani M."/>
            <person name="Mochizuki N."/>
            <person name="Monte I."/>
            <person name="Mosher R."/>
            <person name="Nagasaki H."/>
            <person name="Nakagami H."/>
            <person name="Naramoto S."/>
            <person name="Nishitani K."/>
            <person name="Ohtani M."/>
            <person name="Okamoto T."/>
            <person name="Okumura M."/>
            <person name="Phillips J."/>
            <person name="Pollak B."/>
            <person name="Reinders A."/>
            <person name="Rovekamp M."/>
            <person name="Sano R."/>
            <person name="Sawa S."/>
            <person name="Schmid M.W."/>
            <person name="Shirakawa M."/>
            <person name="Solano R."/>
            <person name="Spunde A."/>
            <person name="Suetsugu N."/>
            <person name="Sugano S."/>
            <person name="Sugiyama A."/>
            <person name="Sun R."/>
            <person name="Suzuki Y."/>
            <person name="Takenaka M."/>
            <person name="Takezawa D."/>
            <person name="Tomogane H."/>
            <person name="Tsuzuki M."/>
            <person name="Ueda T."/>
            <person name="Umeda M."/>
            <person name="Ward J.M."/>
            <person name="Watanabe Y."/>
            <person name="Yazaki K."/>
            <person name="Yokoyama R."/>
            <person name="Yoshitake Y."/>
            <person name="Yotsui I."/>
            <person name="Zachgo S."/>
            <person name="Schmutz J."/>
        </authorList>
    </citation>
    <scope>NUCLEOTIDE SEQUENCE [LARGE SCALE GENOMIC DNA]</scope>
    <source>
        <strain evidence="11">Tak-1</strain>
    </source>
</reference>